<evidence type="ECO:0000313" key="2">
    <source>
        <dbReference type="EMBL" id="OQP45636.1"/>
    </source>
</evidence>
<dbReference type="EMBL" id="LWBP01000254">
    <property type="protein sequence ID" value="OQP45636.1"/>
    <property type="molecule type" value="Genomic_DNA"/>
</dbReference>
<protein>
    <recommendedName>
        <fullName evidence="1">Xylose isomerase-like TIM barrel domain-containing protein</fullName>
    </recommendedName>
</protein>
<reference evidence="3" key="1">
    <citation type="submission" date="2016-04" db="EMBL/GenBank/DDBJ databases">
        <authorList>
            <person name="Chen L."/>
            <person name="Zhuang W."/>
            <person name="Wang G."/>
        </authorList>
    </citation>
    <scope>NUCLEOTIDE SEQUENCE [LARGE SCALE GENOMIC DNA]</scope>
    <source>
        <strain evidence="3">208</strain>
    </source>
</reference>
<gene>
    <name evidence="2" type="ORF">A4R26_09030</name>
</gene>
<dbReference type="SUPFAM" id="SSF51658">
    <property type="entry name" value="Xylose isomerase-like"/>
    <property type="match status" value="1"/>
</dbReference>
<dbReference type="Pfam" id="PF01261">
    <property type="entry name" value="AP_endonuc_2"/>
    <property type="match status" value="1"/>
</dbReference>
<dbReference type="PANTHER" id="PTHR12110:SF41">
    <property type="entry name" value="INOSOSE DEHYDRATASE"/>
    <property type="match status" value="1"/>
</dbReference>
<accession>A0A1V9EHN0</accession>
<feature type="domain" description="Xylose isomerase-like TIM barrel" evidence="1">
    <location>
        <begin position="51"/>
        <end position="285"/>
    </location>
</feature>
<dbReference type="Proteomes" id="UP000192276">
    <property type="component" value="Unassembled WGS sequence"/>
</dbReference>
<proteinExistence type="predicted"/>
<dbReference type="Gene3D" id="3.20.20.150">
    <property type="entry name" value="Divalent-metal-dependent TIM barrel enzymes"/>
    <property type="match status" value="1"/>
</dbReference>
<dbReference type="OrthoDB" id="9798407at2"/>
<dbReference type="RefSeq" id="WP_081171255.1">
    <property type="nucleotide sequence ID" value="NZ_LWBP01000254.1"/>
</dbReference>
<dbReference type="STRING" id="550983.A4R26_09030"/>
<organism evidence="2 3">
    <name type="scientific">Niastella populi</name>
    <dbReference type="NCBI Taxonomy" id="550983"/>
    <lineage>
        <taxon>Bacteria</taxon>
        <taxon>Pseudomonadati</taxon>
        <taxon>Bacteroidota</taxon>
        <taxon>Chitinophagia</taxon>
        <taxon>Chitinophagales</taxon>
        <taxon>Chitinophagaceae</taxon>
        <taxon>Niastella</taxon>
    </lineage>
</organism>
<dbReference type="InterPro" id="IPR036237">
    <property type="entry name" value="Xyl_isomerase-like_sf"/>
</dbReference>
<evidence type="ECO:0000259" key="1">
    <source>
        <dbReference type="Pfam" id="PF01261"/>
    </source>
</evidence>
<dbReference type="PANTHER" id="PTHR12110">
    <property type="entry name" value="HYDROXYPYRUVATE ISOMERASE"/>
    <property type="match status" value="1"/>
</dbReference>
<comment type="caution">
    <text evidence="2">The sequence shown here is derived from an EMBL/GenBank/DDBJ whole genome shotgun (WGS) entry which is preliminary data.</text>
</comment>
<dbReference type="AlphaFoldDB" id="A0A1V9EHN0"/>
<dbReference type="InterPro" id="IPR013022">
    <property type="entry name" value="Xyl_isomerase-like_TIM-brl"/>
</dbReference>
<keyword evidence="3" id="KW-1185">Reference proteome</keyword>
<dbReference type="InterPro" id="IPR050312">
    <property type="entry name" value="IolE/XylAMocC-like"/>
</dbReference>
<sequence>MPTRRDFLRQSSLLTASFFISKDEWFAAPKKIGLQLYTLRNEMGKDAKGTLAKVAAQGYKCVETYGYDDGKWFGMNVAELKATLKANRLASPSGHTFPGSIFLQNGWEEKWKPAVADAKALGQEFIVIPWLEEPYRADADNYKKIAAALNKAGETCKKTGIKLAYHNHDFELQPVGGTTGFDILLKGTDPKLVFFEMDIYWVSKAGKDPLALFTEHPGRFAMWHVKDMDNTPAKNFTEVGSGVINYKKIFNYARQSGMKYFFVEQDMCPGDPLQSTAKSIAYLKKNIVK</sequence>
<name>A0A1V9EHN0_9BACT</name>
<evidence type="ECO:0000313" key="3">
    <source>
        <dbReference type="Proteomes" id="UP000192276"/>
    </source>
</evidence>